<evidence type="ECO:0000313" key="3">
    <source>
        <dbReference type="Proteomes" id="UP001586593"/>
    </source>
</evidence>
<dbReference type="InterPro" id="IPR011009">
    <property type="entry name" value="Kinase-like_dom_sf"/>
</dbReference>
<reference evidence="2 3" key="1">
    <citation type="journal article" date="2024" name="Commun. Biol.">
        <title>Comparative genomic analysis of thermophilic fungi reveals convergent evolutionary adaptations and gene losses.</title>
        <authorList>
            <person name="Steindorff A.S."/>
            <person name="Aguilar-Pontes M.V."/>
            <person name="Robinson A.J."/>
            <person name="Andreopoulos B."/>
            <person name="LaButti K."/>
            <person name="Kuo A."/>
            <person name="Mondo S."/>
            <person name="Riley R."/>
            <person name="Otillar R."/>
            <person name="Haridas S."/>
            <person name="Lipzen A."/>
            <person name="Grimwood J."/>
            <person name="Schmutz J."/>
            <person name="Clum A."/>
            <person name="Reid I.D."/>
            <person name="Moisan M.C."/>
            <person name="Butler G."/>
            <person name="Nguyen T.T.M."/>
            <person name="Dewar K."/>
            <person name="Conant G."/>
            <person name="Drula E."/>
            <person name="Henrissat B."/>
            <person name="Hansel C."/>
            <person name="Singer S."/>
            <person name="Hutchinson M.I."/>
            <person name="de Vries R.P."/>
            <person name="Natvig D.O."/>
            <person name="Powell A.J."/>
            <person name="Tsang A."/>
            <person name="Grigoriev I.V."/>
        </authorList>
    </citation>
    <scope>NUCLEOTIDE SEQUENCE [LARGE SCALE GENOMIC DNA]</scope>
    <source>
        <strain evidence="2 3">ATCC 24622</strain>
    </source>
</reference>
<protein>
    <recommendedName>
        <fullName evidence="1">Protein kinase domain-containing protein</fullName>
    </recommendedName>
</protein>
<dbReference type="EMBL" id="JAZHXJ010000207">
    <property type="protein sequence ID" value="KAL1868860.1"/>
    <property type="molecule type" value="Genomic_DNA"/>
</dbReference>
<accession>A0ABR3WZP7</accession>
<proteinExistence type="predicted"/>
<dbReference type="PROSITE" id="PS50011">
    <property type="entry name" value="PROTEIN_KINASE_DOM"/>
    <property type="match status" value="1"/>
</dbReference>
<name>A0ABR3WZP7_9PEZI</name>
<organism evidence="2 3">
    <name type="scientific">Phialemonium thermophilum</name>
    <dbReference type="NCBI Taxonomy" id="223376"/>
    <lineage>
        <taxon>Eukaryota</taxon>
        <taxon>Fungi</taxon>
        <taxon>Dikarya</taxon>
        <taxon>Ascomycota</taxon>
        <taxon>Pezizomycotina</taxon>
        <taxon>Sordariomycetes</taxon>
        <taxon>Sordariomycetidae</taxon>
        <taxon>Cephalothecales</taxon>
        <taxon>Cephalothecaceae</taxon>
        <taxon>Phialemonium</taxon>
    </lineage>
</organism>
<dbReference type="InterPro" id="IPR000719">
    <property type="entry name" value="Prot_kinase_dom"/>
</dbReference>
<evidence type="ECO:0000313" key="2">
    <source>
        <dbReference type="EMBL" id="KAL1868860.1"/>
    </source>
</evidence>
<dbReference type="Gene3D" id="1.10.510.10">
    <property type="entry name" value="Transferase(Phosphotransferase) domain 1"/>
    <property type="match status" value="1"/>
</dbReference>
<keyword evidence="3" id="KW-1185">Reference proteome</keyword>
<dbReference type="SUPFAM" id="SSF56112">
    <property type="entry name" value="Protein kinase-like (PK-like)"/>
    <property type="match status" value="1"/>
</dbReference>
<gene>
    <name evidence="2" type="ORF">VTK73DRAFT_3476</name>
</gene>
<dbReference type="Proteomes" id="UP001586593">
    <property type="component" value="Unassembled WGS sequence"/>
</dbReference>
<comment type="caution">
    <text evidence="2">The sequence shown here is derived from an EMBL/GenBank/DDBJ whole genome shotgun (WGS) entry which is preliminary data.</text>
</comment>
<sequence>MSSIGQSYTSSKEDIYMGNHFRSPGAHDASQPDNEVAVSKYLRSIVRANRISLTKFRNMFPDTVFNKNLLQWLPEQILIGLDFLHQAGVVHTDISPNDILLGVLIRLFSPT</sequence>
<evidence type="ECO:0000259" key="1">
    <source>
        <dbReference type="PROSITE" id="PS50011"/>
    </source>
</evidence>
<feature type="domain" description="Protein kinase" evidence="1">
    <location>
        <begin position="1"/>
        <end position="111"/>
    </location>
</feature>